<reference evidence="4" key="1">
    <citation type="submission" date="2016-10" db="EMBL/GenBank/DDBJ databases">
        <authorList>
            <person name="Varghese N."/>
            <person name="Submissions S."/>
        </authorList>
    </citation>
    <scope>NUCLEOTIDE SEQUENCE [LARGE SCALE GENOMIC DNA]</scope>
    <source>
        <strain evidence="4">CGMCC 1.12333</strain>
    </source>
</reference>
<organism evidence="3 4">
    <name type="scientific">Pustulibacterium marinum</name>
    <dbReference type="NCBI Taxonomy" id="1224947"/>
    <lineage>
        <taxon>Bacteria</taxon>
        <taxon>Pseudomonadati</taxon>
        <taxon>Bacteroidota</taxon>
        <taxon>Flavobacteriia</taxon>
        <taxon>Flavobacteriales</taxon>
        <taxon>Flavobacteriaceae</taxon>
        <taxon>Pustulibacterium</taxon>
    </lineage>
</organism>
<feature type="coiled-coil region" evidence="1">
    <location>
        <begin position="142"/>
        <end position="210"/>
    </location>
</feature>
<dbReference type="CDD" id="cd02869">
    <property type="entry name" value="PseudoU_synth_RluA_like"/>
    <property type="match status" value="1"/>
</dbReference>
<dbReference type="EMBL" id="FPBK01000017">
    <property type="protein sequence ID" value="SFU73103.1"/>
    <property type="molecule type" value="Genomic_DNA"/>
</dbReference>
<feature type="domain" description="Pseudouridine synthase RsuA/RluA-like" evidence="2">
    <location>
        <begin position="387"/>
        <end position="534"/>
    </location>
</feature>
<dbReference type="Gene3D" id="3.30.2350.10">
    <property type="entry name" value="Pseudouridine synthase"/>
    <property type="match status" value="1"/>
</dbReference>
<dbReference type="GO" id="GO:0009982">
    <property type="term" value="F:pseudouridine synthase activity"/>
    <property type="evidence" value="ECO:0007669"/>
    <property type="project" value="InterPro"/>
</dbReference>
<dbReference type="GO" id="GO:0140098">
    <property type="term" value="F:catalytic activity, acting on RNA"/>
    <property type="evidence" value="ECO:0007669"/>
    <property type="project" value="UniProtKB-ARBA"/>
</dbReference>
<evidence type="ECO:0000259" key="2">
    <source>
        <dbReference type="Pfam" id="PF00849"/>
    </source>
</evidence>
<proteinExistence type="predicted"/>
<evidence type="ECO:0000313" key="3">
    <source>
        <dbReference type="EMBL" id="SFU73103.1"/>
    </source>
</evidence>
<accession>A0A1I7IJK0</accession>
<dbReference type="PROSITE" id="PS01129">
    <property type="entry name" value="PSI_RLU"/>
    <property type="match status" value="1"/>
</dbReference>
<dbReference type="InterPro" id="IPR050188">
    <property type="entry name" value="RluA_PseudoU_synthase"/>
</dbReference>
<dbReference type="InterPro" id="IPR006145">
    <property type="entry name" value="PsdUridine_synth_RsuA/RluA"/>
</dbReference>
<dbReference type="AlphaFoldDB" id="A0A1I7IJK0"/>
<keyword evidence="1" id="KW-0175">Coiled coil</keyword>
<dbReference type="GO" id="GO:0003723">
    <property type="term" value="F:RNA binding"/>
    <property type="evidence" value="ECO:0007669"/>
    <property type="project" value="InterPro"/>
</dbReference>
<name>A0A1I7IJK0_9FLAO</name>
<dbReference type="PANTHER" id="PTHR21600">
    <property type="entry name" value="MITOCHONDRIAL RNA PSEUDOURIDINE SYNTHASE"/>
    <property type="match status" value="1"/>
</dbReference>
<gene>
    <name evidence="3" type="ORF">SAMN05216480_1177</name>
</gene>
<dbReference type="InterPro" id="IPR020103">
    <property type="entry name" value="PsdUridine_synth_cat_dom_sf"/>
</dbReference>
<dbReference type="STRING" id="1224947.SAMN05216480_1177"/>
<evidence type="ECO:0000313" key="4">
    <source>
        <dbReference type="Proteomes" id="UP000199138"/>
    </source>
</evidence>
<keyword evidence="4" id="KW-1185">Reference proteome</keyword>
<dbReference type="InterPro" id="IPR006224">
    <property type="entry name" value="PsdUridine_synth_RluA-like_CS"/>
</dbReference>
<protein>
    <submittedName>
        <fullName evidence="3">tRNA pseudouridine32 synthase / 23S rRNA pseudouridine746 synthase</fullName>
    </submittedName>
</protein>
<dbReference type="SUPFAM" id="SSF55120">
    <property type="entry name" value="Pseudouridine synthase"/>
    <property type="match status" value="1"/>
</dbReference>
<dbReference type="PANTHER" id="PTHR21600:SF89">
    <property type="entry name" value="RIBOSOMAL LARGE SUBUNIT PSEUDOURIDINE SYNTHASE A"/>
    <property type="match status" value="1"/>
</dbReference>
<sequence>MLFKFKASQTYIVLLTLQNHGAFFMSKIQPTHFHTFQEDISQISLPNEFTFPFYYSPHPLSVLASNQVQKYLENQTDFEHNFGLNATQKGLVIGKMFGVLVVENAENEIGFLAAFSGKLADENLHSYFVPPVFDMLQKDGFFKQEEEIVNALNSDLEAIENSSAYLEAKSEVAKLEIEATEDISKQKKRIKTLKKERDHKRKEAKLSLNETEFQKFNLQLDEESRQEKILLKKMETYWRLTLKTVREKLTVFDNEILRIKQERKEKSAALQQRLFDKYTFLNANGNTKSVGEIFDNNPPAAAGECAAPKLLQYAYQHNLKPIAMAEFWWGASPKSEVRKHQQFYPSCRSKCEPILGHMLEGIQVAKNPIQEAVKTAPLEIIFEDEYMLAVNKPEEMLSVPGKTIKESVYTFIKERYPEATGPLIVHRLDMSTSGIMLLAKNESVYKNLQSQFIKRSIKKRYVALLNGKITQEKGIIELPLRVDLDNRPMQLVCYEHGKPAKTKFKVVSKTENQTRIHFFPITGRTHQLRVHSAHVNGLNCAIVGDDLYGTKANRLHLHAEEITFQHPVSREEITLIQKAPF</sequence>
<evidence type="ECO:0000256" key="1">
    <source>
        <dbReference type="SAM" id="Coils"/>
    </source>
</evidence>
<dbReference type="Proteomes" id="UP000199138">
    <property type="component" value="Unassembled WGS sequence"/>
</dbReference>
<dbReference type="GO" id="GO:0000455">
    <property type="term" value="P:enzyme-directed rRNA pseudouridine synthesis"/>
    <property type="evidence" value="ECO:0007669"/>
    <property type="project" value="TreeGrafter"/>
</dbReference>
<dbReference type="Pfam" id="PF00849">
    <property type="entry name" value="PseudoU_synth_2"/>
    <property type="match status" value="1"/>
</dbReference>